<feature type="compositionally biased region" description="Basic and acidic residues" evidence="1">
    <location>
        <begin position="102"/>
        <end position="127"/>
    </location>
</feature>
<proteinExistence type="predicted"/>
<organism evidence="2 3">
    <name type="scientific">Marchantia polymorpha subsp. ruderalis</name>
    <dbReference type="NCBI Taxonomy" id="1480154"/>
    <lineage>
        <taxon>Eukaryota</taxon>
        <taxon>Viridiplantae</taxon>
        <taxon>Streptophyta</taxon>
        <taxon>Embryophyta</taxon>
        <taxon>Marchantiophyta</taxon>
        <taxon>Marchantiopsida</taxon>
        <taxon>Marchantiidae</taxon>
        <taxon>Marchantiales</taxon>
        <taxon>Marchantiaceae</taxon>
        <taxon>Marchantia</taxon>
    </lineage>
</organism>
<dbReference type="Proteomes" id="UP000077202">
    <property type="component" value="Unassembled WGS sequence"/>
</dbReference>
<accession>A0A176WEL3</accession>
<comment type="caution">
    <text evidence="2">The sequence shown here is derived from an EMBL/GenBank/DDBJ whole genome shotgun (WGS) entry which is preliminary data.</text>
</comment>
<keyword evidence="3" id="KW-1185">Reference proteome</keyword>
<feature type="compositionally biased region" description="Basic and acidic residues" evidence="1">
    <location>
        <begin position="150"/>
        <end position="164"/>
    </location>
</feature>
<feature type="region of interest" description="Disordered" evidence="1">
    <location>
        <begin position="90"/>
        <end position="170"/>
    </location>
</feature>
<reference evidence="2" key="1">
    <citation type="submission" date="2016-03" db="EMBL/GenBank/DDBJ databases">
        <title>Mechanisms controlling the formation of the plant cell surface in tip-growing cells are functionally conserved among land plants.</title>
        <authorList>
            <person name="Honkanen S."/>
            <person name="Jones V.A."/>
            <person name="Morieri G."/>
            <person name="Champion C."/>
            <person name="Hetherington A.J."/>
            <person name="Kelly S."/>
            <person name="Saint-Marcoux D."/>
            <person name="Proust H."/>
            <person name="Prescott H."/>
            <person name="Dolan L."/>
        </authorList>
    </citation>
    <scope>NUCLEOTIDE SEQUENCE [LARGE SCALE GENOMIC DNA]</scope>
    <source>
        <tissue evidence="2">Whole gametophyte</tissue>
    </source>
</reference>
<evidence type="ECO:0000313" key="3">
    <source>
        <dbReference type="Proteomes" id="UP000077202"/>
    </source>
</evidence>
<evidence type="ECO:0000256" key="1">
    <source>
        <dbReference type="SAM" id="MobiDB-lite"/>
    </source>
</evidence>
<evidence type="ECO:0000313" key="2">
    <source>
        <dbReference type="EMBL" id="OAE30576.1"/>
    </source>
</evidence>
<dbReference type="AlphaFoldDB" id="A0A176WEL3"/>
<sequence length="170" mass="18784">MILRGRRKALLKLNAGADHGTRLSVGQRLSNTENPDRMNQLPSSCTPCEQQLGLASERASDLAHDICNSSVARTPSLLGPFLGASWCSRSHRSAARCGETLRGTENRREEQQTRERKGSDEQERDGRQGSTSGPGIKRSRTLSQNAPADHLVEKRGEERSREQQGGRWPP</sequence>
<name>A0A176WEL3_MARPO</name>
<protein>
    <submittedName>
        <fullName evidence="2">Uncharacterized protein</fullName>
    </submittedName>
</protein>
<dbReference type="EMBL" id="LVLJ01001298">
    <property type="protein sequence ID" value="OAE30576.1"/>
    <property type="molecule type" value="Genomic_DNA"/>
</dbReference>
<gene>
    <name evidence="2" type="ORF">AXG93_40s1010</name>
</gene>